<gene>
    <name evidence="1" type="ORF">E4J90_22005</name>
</gene>
<reference evidence="1 2" key="1">
    <citation type="submission" date="2019-03" db="EMBL/GenBank/DDBJ databases">
        <title>Draft genome sequence of humic substances-degrading Pseudomonas kribbensis CHA-19 from forest soil.</title>
        <authorList>
            <person name="Kim D."/>
        </authorList>
    </citation>
    <scope>NUCLEOTIDE SEQUENCE [LARGE SCALE GENOMIC DNA]</scope>
    <source>
        <strain evidence="1 2">CHA-19</strain>
    </source>
</reference>
<protein>
    <recommendedName>
        <fullName evidence="3">Ig-like domain repeat protein</fullName>
    </recommendedName>
</protein>
<dbReference type="RefSeq" id="WP_134827909.1">
    <property type="nucleotide sequence ID" value="NZ_SPDQ01000022.1"/>
</dbReference>
<proteinExistence type="predicted"/>
<evidence type="ECO:0008006" key="3">
    <source>
        <dbReference type="Google" id="ProtNLM"/>
    </source>
</evidence>
<dbReference type="OrthoDB" id="6733505at2"/>
<evidence type="ECO:0000313" key="2">
    <source>
        <dbReference type="Proteomes" id="UP000297555"/>
    </source>
</evidence>
<dbReference type="Proteomes" id="UP000297555">
    <property type="component" value="Unassembled WGS sequence"/>
</dbReference>
<sequence>MDITEKPDMKPDDDRQNSGIAGEVTEVSDPIVSGASGEITIQAAKDSYWANLKVTWLWGGDGKTFTCTTVAYQAKDNGRWKGNVRILVEAETTKKWEQELLDGALQNGQYHDLNRTRTVSANATWMRITFGYKYDRANVSDVDMHSSVQVAYYPPIPLIDPIKNFSASTFNVTGGGGVDGALLALHNGDGTIGTGTVQSNGRWSVPVTVGNSVKQLSFQANQRVGSTYSDRTGFVSVFRAALTYPTAGAVVPMKDFVYEAIGAPGSAMYALGMHWNDQYSEQELVDSSGRWQAPSTHVFPSGDAVVRTRYYDDPAGSAYGYTNEVRFKVLGYPGITDPGNNTQQEQTFTVSGKNRLANASVQVFIDTTSTSVGTAPAAASATWSASVKLQPGVRRVAAEQFISGKQSGRGSSVLYRVRPDKPALLSRPKGEGVEFYGTGYPTGRMHIHVSGDGVNSIDVDIPASGIYTKDLPATVVPGNYRYTGRQSVSDGATGRIYSSGWTTEIAVNVPTPVPTGGTATPNGQRATFIGRGNQWGAPEVKIGIYNNGVALANVPQATVRSDLGWSTTATADLPPGNYPNLTARQWVNNQWSADSTKFSMTIPTSSPEFTLPEAGAITGQRPRISGKAWPGAAVVLKIPGKPDVSLTATGGNFVLDAAADWAPRTYTLQATAAFGGTQPSAPASRTFTVKTPKAIITTAPGAEVGLATEIEGTGWPGCWVGVYLALTSALLGESIVRDDRNWTVLLPERQPGDLTFFVIQKEIRDSPNAADKTADVTVKVGVPQAVITVPADGGRAARKSIFSGSTTARTGTIELFLKGQTIPLVKDIQMDSTGVWETPVEFSQVGLKTLEIKVRQGSYLSAATERTFTVVPNIPQIDTPLMGERLGKSLKIFGFGFPGDDIRIDRRGNYTYLTTAQVTPERTWSASVVHNMVEGNAISAMAIFPGSDLSSDYSNHYSYTLLEPAPQITEPQAADYVGVRPWFSGLAIADAIITIASWFNTDEVLASTQADKNGRWTVQCSKDLPVGPARVAVCQTTAQGKESEWAISPRFIVERVTTLDFPAVAEPRAGQEVGLKPMFVCTGEPGAALEIVKNNQASMVLVTTRVDRDGNWAAQSEQTLPLGDFSFSARQSRDGVFSPWMPYRTIKVIQAPAGFAKPIITQPLNDPNQVLERRPIFAGRGMPGAELRIYRNTTLDVYATTRVDARGNWSVRCAVELPVQTAAHQIAARQSIDGQDSQWSGIAISFKVANKLNPPEFISPVNDADVSTHMVVRGTALPGSEVRIHKGGDGNNIWGRGVADEEGRWIVVVSVPTGTFSFTAKAVKGDDISGWAVARTVNVVDMG</sequence>
<comment type="caution">
    <text evidence="1">The sequence shown here is derived from an EMBL/GenBank/DDBJ whole genome shotgun (WGS) entry which is preliminary data.</text>
</comment>
<evidence type="ECO:0000313" key="1">
    <source>
        <dbReference type="EMBL" id="TFH78262.1"/>
    </source>
</evidence>
<dbReference type="EMBL" id="SPDQ01000022">
    <property type="protein sequence ID" value="TFH78262.1"/>
    <property type="molecule type" value="Genomic_DNA"/>
</dbReference>
<accession>A0A4Y8VBM5</accession>
<name>A0A4Y8VBM5_9PSED</name>
<organism evidence="1 2">
    <name type="scientific">Pseudomonas kribbensis</name>
    <dbReference type="NCBI Taxonomy" id="1628086"/>
    <lineage>
        <taxon>Bacteria</taxon>
        <taxon>Pseudomonadati</taxon>
        <taxon>Pseudomonadota</taxon>
        <taxon>Gammaproteobacteria</taxon>
        <taxon>Pseudomonadales</taxon>
        <taxon>Pseudomonadaceae</taxon>
        <taxon>Pseudomonas</taxon>
    </lineage>
</organism>